<feature type="domain" description="C2H2-type" evidence="9">
    <location>
        <begin position="192"/>
        <end position="219"/>
    </location>
</feature>
<evidence type="ECO:0000256" key="5">
    <source>
        <dbReference type="ARBA" id="ARBA00022833"/>
    </source>
</evidence>
<evidence type="ECO:0000256" key="3">
    <source>
        <dbReference type="ARBA" id="ARBA00022737"/>
    </source>
</evidence>
<feature type="region of interest" description="Disordered" evidence="8">
    <location>
        <begin position="265"/>
        <end position="312"/>
    </location>
</feature>
<dbReference type="GO" id="GO:0000978">
    <property type="term" value="F:RNA polymerase II cis-regulatory region sequence-specific DNA binding"/>
    <property type="evidence" value="ECO:0007669"/>
    <property type="project" value="TreeGrafter"/>
</dbReference>
<dbReference type="AlphaFoldDB" id="A0A077X1I6"/>
<keyword evidence="6" id="KW-0539">Nucleus</keyword>
<dbReference type="Pfam" id="PF00096">
    <property type="entry name" value="zf-C2H2"/>
    <property type="match status" value="2"/>
</dbReference>
<organism evidence="10">
    <name type="scientific">Lichtheimia ramosa</name>
    <dbReference type="NCBI Taxonomy" id="688394"/>
    <lineage>
        <taxon>Eukaryota</taxon>
        <taxon>Fungi</taxon>
        <taxon>Fungi incertae sedis</taxon>
        <taxon>Mucoromycota</taxon>
        <taxon>Mucoromycotina</taxon>
        <taxon>Mucoromycetes</taxon>
        <taxon>Mucorales</taxon>
        <taxon>Lichtheimiaceae</taxon>
        <taxon>Lichtheimia</taxon>
    </lineage>
</organism>
<feature type="domain" description="C2H2-type" evidence="9">
    <location>
        <begin position="250"/>
        <end position="279"/>
    </location>
</feature>
<evidence type="ECO:0000259" key="9">
    <source>
        <dbReference type="PROSITE" id="PS50157"/>
    </source>
</evidence>
<evidence type="ECO:0000256" key="1">
    <source>
        <dbReference type="ARBA" id="ARBA00004123"/>
    </source>
</evidence>
<name>A0A077X1I6_9FUNG</name>
<dbReference type="InterPro" id="IPR056436">
    <property type="entry name" value="Znf-C2H2_ZIC1-5/GLI1-3-like"/>
</dbReference>
<feature type="compositionally biased region" description="Low complexity" evidence="8">
    <location>
        <begin position="281"/>
        <end position="307"/>
    </location>
</feature>
<evidence type="ECO:0000256" key="4">
    <source>
        <dbReference type="ARBA" id="ARBA00022771"/>
    </source>
</evidence>
<sequence>MNSYLIHTSIPQDFVYTTSEYMVPSNKFIVDDTEPPMTGYMPCTTGSMDPLNVSAPLAPQTLPPSNNDFLMAPPLEMTWPTSTTGIKSETLPIHAYSYYHETLLNNSIPNLGATQAPYAVSNSMMAPPPPAHHHSMVPNTYGTPAIADCVGGKFRCRWLHCQVRTATIEELTIHIRDDHVGSGKPAYFCYWAGCPRSRKPFTKRHKMHNHMRTHTGERPFQCHIQGCGKRFSRPDSLSTHIKTHSNIRPYHCNVPGCGKSYFHSRSLRKHTRSHQEAAAATTSTNTKLVTSSSSSSPSSSSSSPTTTMVQQPSPNVVVGSYVVPPSRSLTSSEMHFPLATTTTSKATSTTTTTTFPLHS</sequence>
<reference evidence="10" key="1">
    <citation type="journal article" date="2014" name="Genome Announc.">
        <title>De novo whole-genome sequence and genome annotation of Lichtheimia ramosa.</title>
        <authorList>
            <person name="Linde J."/>
            <person name="Schwartze V."/>
            <person name="Binder U."/>
            <person name="Lass-Florl C."/>
            <person name="Voigt K."/>
            <person name="Horn F."/>
        </authorList>
    </citation>
    <scope>NUCLEOTIDE SEQUENCE</scope>
    <source>
        <strain evidence="10">JMRC FSU:6197</strain>
    </source>
</reference>
<dbReference type="PROSITE" id="PS50157">
    <property type="entry name" value="ZINC_FINGER_C2H2_2"/>
    <property type="match status" value="3"/>
</dbReference>
<evidence type="ECO:0000256" key="6">
    <source>
        <dbReference type="ARBA" id="ARBA00023242"/>
    </source>
</evidence>
<dbReference type="GO" id="GO:0008270">
    <property type="term" value="F:zinc ion binding"/>
    <property type="evidence" value="ECO:0007669"/>
    <property type="project" value="UniProtKB-KW"/>
</dbReference>
<protein>
    <recommendedName>
        <fullName evidence="9">C2H2-type domain-containing protein</fullName>
    </recommendedName>
</protein>
<keyword evidence="2" id="KW-0479">Metal-binding</keyword>
<evidence type="ECO:0000313" key="10">
    <source>
        <dbReference type="EMBL" id="CDS13359.1"/>
    </source>
</evidence>
<dbReference type="GO" id="GO:0005634">
    <property type="term" value="C:nucleus"/>
    <property type="evidence" value="ECO:0007669"/>
    <property type="project" value="UniProtKB-SubCell"/>
</dbReference>
<keyword evidence="5" id="KW-0862">Zinc</keyword>
<keyword evidence="4 7" id="KW-0863">Zinc-finger</keyword>
<dbReference type="PROSITE" id="PS00028">
    <property type="entry name" value="ZINC_FINGER_C2H2_1"/>
    <property type="match status" value="2"/>
</dbReference>
<feature type="region of interest" description="Disordered" evidence="8">
    <location>
        <begin position="340"/>
        <end position="359"/>
    </location>
</feature>
<dbReference type="EMBL" id="LK023379">
    <property type="protein sequence ID" value="CDS13359.1"/>
    <property type="molecule type" value="Genomic_DNA"/>
</dbReference>
<dbReference type="SMART" id="SM00355">
    <property type="entry name" value="ZnF_C2H2"/>
    <property type="match status" value="4"/>
</dbReference>
<evidence type="ECO:0000256" key="2">
    <source>
        <dbReference type="ARBA" id="ARBA00022723"/>
    </source>
</evidence>
<evidence type="ECO:0000256" key="7">
    <source>
        <dbReference type="PROSITE-ProRule" id="PRU00042"/>
    </source>
</evidence>
<dbReference type="InterPro" id="IPR043359">
    <property type="entry name" value="GLI-like"/>
</dbReference>
<feature type="domain" description="C2H2-type" evidence="9">
    <location>
        <begin position="220"/>
        <end position="249"/>
    </location>
</feature>
<gene>
    <name evidence="10" type="ORF">LRAMOSA05537</name>
</gene>
<dbReference type="GO" id="GO:0000981">
    <property type="term" value="F:DNA-binding transcription factor activity, RNA polymerase II-specific"/>
    <property type="evidence" value="ECO:0007669"/>
    <property type="project" value="TreeGrafter"/>
</dbReference>
<dbReference type="Pfam" id="PF23561">
    <property type="entry name" value="zf-C2H2_15"/>
    <property type="match status" value="1"/>
</dbReference>
<dbReference type="PANTHER" id="PTHR45718">
    <property type="entry name" value="TRANSCRIPTIONAL ACTIVATOR CUBITUS INTERRUPTUS"/>
    <property type="match status" value="1"/>
</dbReference>
<dbReference type="InterPro" id="IPR013087">
    <property type="entry name" value="Znf_C2H2_type"/>
</dbReference>
<evidence type="ECO:0000256" key="8">
    <source>
        <dbReference type="SAM" id="MobiDB-lite"/>
    </source>
</evidence>
<keyword evidence="3" id="KW-0677">Repeat</keyword>
<accession>A0A077X1I6</accession>
<dbReference type="SUPFAM" id="SSF57667">
    <property type="entry name" value="beta-beta-alpha zinc fingers"/>
    <property type="match status" value="3"/>
</dbReference>
<dbReference type="FunFam" id="3.30.160.60:FF:000125">
    <property type="entry name" value="Putative zinc finger protein 143"/>
    <property type="match status" value="1"/>
</dbReference>
<dbReference type="PANTHER" id="PTHR45718:SF7">
    <property type="entry name" value="C2H2-TYPE DOMAIN-CONTAINING PROTEIN"/>
    <property type="match status" value="1"/>
</dbReference>
<dbReference type="OrthoDB" id="654211at2759"/>
<comment type="subcellular location">
    <subcellularLocation>
        <location evidence="1">Nucleus</location>
    </subcellularLocation>
</comment>
<dbReference type="InterPro" id="IPR036236">
    <property type="entry name" value="Znf_C2H2_sf"/>
</dbReference>
<proteinExistence type="predicted"/>
<dbReference type="Gene3D" id="3.30.160.60">
    <property type="entry name" value="Classic Zinc Finger"/>
    <property type="match status" value="4"/>
</dbReference>